<dbReference type="Proteomes" id="UP000487268">
    <property type="component" value="Unassembled WGS sequence"/>
</dbReference>
<dbReference type="SUPFAM" id="SSF51621">
    <property type="entry name" value="Phosphoenolpyruvate/pyruvate domain"/>
    <property type="match status" value="1"/>
</dbReference>
<dbReference type="EMBL" id="WEGH01000002">
    <property type="protein sequence ID" value="MQY04569.1"/>
    <property type="molecule type" value="Genomic_DNA"/>
</dbReference>
<dbReference type="Gene3D" id="3.20.20.60">
    <property type="entry name" value="Phosphoenolpyruvate-binding domains"/>
    <property type="match status" value="1"/>
</dbReference>
<organism evidence="1 2">
    <name type="scientific">Actinomadura macrotermitis</name>
    <dbReference type="NCBI Taxonomy" id="2585200"/>
    <lineage>
        <taxon>Bacteria</taxon>
        <taxon>Bacillati</taxon>
        <taxon>Actinomycetota</taxon>
        <taxon>Actinomycetes</taxon>
        <taxon>Streptosporangiales</taxon>
        <taxon>Thermomonosporaceae</taxon>
        <taxon>Actinomadura</taxon>
    </lineage>
</organism>
<evidence type="ECO:0000313" key="2">
    <source>
        <dbReference type="Proteomes" id="UP000487268"/>
    </source>
</evidence>
<accession>A0A7K0BTR8</accession>
<sequence length="242" mass="25244">MSVDYERLRELHRPGDPLVLPNVWDAGGAKAVEEAGYPALATASAAISAMLGYPDGEGAPPGEMFAAAARVIEAVSVPVTVDAEAGYGLEPAALAARLREIGAAGLNLEDSRDHALLDAEAQAAYIAALRAADPGLVINARVDTFVTGAPEALPEALARGRRYLEAGADCVYPIAVRDEGIIEALVKELGVVNVLCLPGMSVKRLAGLGAARVSFGSGLYRLALETVRTFATRLKEGEEPWP</sequence>
<dbReference type="InterPro" id="IPR040442">
    <property type="entry name" value="Pyrv_kinase-like_dom_sf"/>
</dbReference>
<protein>
    <recommendedName>
        <fullName evidence="3">Isocitrate lyase/phosphoenolpyruvate mutase family protein</fullName>
    </recommendedName>
</protein>
<comment type="caution">
    <text evidence="1">The sequence shown here is derived from an EMBL/GenBank/DDBJ whole genome shotgun (WGS) entry which is preliminary data.</text>
</comment>
<dbReference type="RefSeq" id="WP_153532776.1">
    <property type="nucleotide sequence ID" value="NZ_WEGH01000002.1"/>
</dbReference>
<reference evidence="1 2" key="1">
    <citation type="submission" date="2019-10" db="EMBL/GenBank/DDBJ databases">
        <title>Actinomadura rubteroloni sp. nov. and Actinomadura macrotermitis sp. nov., isolated from the gut of fungus growing-termite Macrotermes natalensis.</title>
        <authorList>
            <person name="Benndorf R."/>
            <person name="Martin K."/>
            <person name="Kuefner M."/>
            <person name="De Beer W."/>
            <person name="Kaster A.-K."/>
            <person name="Vollmers J."/>
            <person name="Poulsen M."/>
            <person name="Beemelmanns C."/>
        </authorList>
    </citation>
    <scope>NUCLEOTIDE SEQUENCE [LARGE SCALE GENOMIC DNA]</scope>
    <source>
        <strain evidence="1 2">RB68</strain>
    </source>
</reference>
<dbReference type="GO" id="GO:0003824">
    <property type="term" value="F:catalytic activity"/>
    <property type="evidence" value="ECO:0007669"/>
    <property type="project" value="InterPro"/>
</dbReference>
<keyword evidence="2" id="KW-1185">Reference proteome</keyword>
<dbReference type="PANTHER" id="PTHR42905">
    <property type="entry name" value="PHOSPHOENOLPYRUVATE CARBOXYLASE"/>
    <property type="match status" value="1"/>
</dbReference>
<dbReference type="InterPro" id="IPR015813">
    <property type="entry name" value="Pyrv/PenolPyrv_kinase-like_dom"/>
</dbReference>
<dbReference type="InterPro" id="IPR039556">
    <property type="entry name" value="ICL/PEPM"/>
</dbReference>
<dbReference type="Pfam" id="PF13714">
    <property type="entry name" value="PEP_mutase"/>
    <property type="match status" value="1"/>
</dbReference>
<evidence type="ECO:0000313" key="1">
    <source>
        <dbReference type="EMBL" id="MQY04569.1"/>
    </source>
</evidence>
<gene>
    <name evidence="1" type="ORF">ACRB68_26240</name>
</gene>
<dbReference type="PANTHER" id="PTHR42905:SF16">
    <property type="entry name" value="CARBOXYPHOSPHONOENOLPYRUVATE PHOSPHONOMUTASE-LIKE PROTEIN (AFU_ORTHOLOGUE AFUA_5G07230)"/>
    <property type="match status" value="1"/>
</dbReference>
<dbReference type="CDD" id="cd00377">
    <property type="entry name" value="ICL_PEPM"/>
    <property type="match status" value="1"/>
</dbReference>
<dbReference type="AlphaFoldDB" id="A0A7K0BTR8"/>
<proteinExistence type="predicted"/>
<dbReference type="OrthoDB" id="9771433at2"/>
<name>A0A7K0BTR8_9ACTN</name>
<evidence type="ECO:0008006" key="3">
    <source>
        <dbReference type="Google" id="ProtNLM"/>
    </source>
</evidence>